<dbReference type="EMBL" id="JACDUS010000003">
    <property type="protein sequence ID" value="MBA2881220.1"/>
    <property type="molecule type" value="Genomic_DNA"/>
</dbReference>
<dbReference type="UniPathway" id="UPA00223">
    <property type="reaction ID" value="UER01007"/>
</dbReference>
<keyword evidence="2 5" id="KW-0963">Cytoplasm</keyword>
<dbReference type="PRINTS" id="PR00149">
    <property type="entry name" value="FUMRATELYASE"/>
</dbReference>
<comment type="pathway">
    <text evidence="5">Carbohydrate metabolism; tricarboxylic acid cycle; (S)-malate from fumarate: step 1/1.</text>
</comment>
<dbReference type="PANTHER" id="PTHR11444">
    <property type="entry name" value="ASPARTATEAMMONIA/ARGININOSUCCINATE/ADENYLOSUCCINATE LYASE"/>
    <property type="match status" value="1"/>
</dbReference>
<evidence type="ECO:0000259" key="8">
    <source>
        <dbReference type="Pfam" id="PF10415"/>
    </source>
</evidence>
<dbReference type="InterPro" id="IPR008948">
    <property type="entry name" value="L-Aspartase-like"/>
</dbReference>
<evidence type="ECO:0000256" key="4">
    <source>
        <dbReference type="ARBA" id="ARBA00023239"/>
    </source>
</evidence>
<evidence type="ECO:0000256" key="5">
    <source>
        <dbReference type="HAMAP-Rule" id="MF_00743"/>
    </source>
</evidence>
<evidence type="ECO:0000256" key="1">
    <source>
        <dbReference type="ARBA" id="ARBA00009084"/>
    </source>
</evidence>
<dbReference type="SUPFAM" id="SSF48557">
    <property type="entry name" value="L-aspartase-like"/>
    <property type="match status" value="1"/>
</dbReference>
<keyword evidence="10" id="KW-1185">Reference proteome</keyword>
<evidence type="ECO:0000259" key="7">
    <source>
        <dbReference type="Pfam" id="PF00206"/>
    </source>
</evidence>
<dbReference type="PANTHER" id="PTHR11444:SF22">
    <property type="entry name" value="FUMARATE HYDRATASE CLASS II"/>
    <property type="match status" value="1"/>
</dbReference>
<comment type="similarity">
    <text evidence="1 5">Belongs to the class-II fumarase/aspartase family. Fumarase subfamily.</text>
</comment>
<keyword evidence="4 5" id="KW-0456">Lyase</keyword>
<dbReference type="Proteomes" id="UP000525298">
    <property type="component" value="Unassembled WGS sequence"/>
</dbReference>
<dbReference type="Gene3D" id="1.20.200.10">
    <property type="entry name" value="Fumarase/aspartase (Central domain)"/>
    <property type="match status" value="1"/>
</dbReference>
<reference evidence="9 10" key="1">
    <citation type="submission" date="2020-07" db="EMBL/GenBank/DDBJ databases">
        <title>Genomic Encyclopedia of Type Strains, Phase IV (KMG-IV): sequencing the most valuable type-strain genomes for metagenomic binning, comparative biology and taxonomic classification.</title>
        <authorList>
            <person name="Goeker M."/>
        </authorList>
    </citation>
    <scope>NUCLEOTIDE SEQUENCE [LARGE SCALE GENOMIC DNA]</scope>
    <source>
        <strain evidence="9 10">DSM 17721</strain>
    </source>
</reference>
<dbReference type="GO" id="GO:0004333">
    <property type="term" value="F:fumarate hydratase activity"/>
    <property type="evidence" value="ECO:0007669"/>
    <property type="project" value="UniProtKB-UniRule"/>
</dbReference>
<feature type="active site" evidence="5">
    <location>
        <position position="319"/>
    </location>
</feature>
<comment type="subunit">
    <text evidence="5">Homotetramer.</text>
</comment>
<accession>A0A7W0C8N5</accession>
<comment type="subcellular location">
    <subcellularLocation>
        <location evidence="5">Cytoplasm</location>
    </subcellularLocation>
</comment>
<evidence type="ECO:0000313" key="9">
    <source>
        <dbReference type="EMBL" id="MBA2881220.1"/>
    </source>
</evidence>
<feature type="active site" description="Proton donor/acceptor" evidence="5">
    <location>
        <position position="189"/>
    </location>
</feature>
<gene>
    <name evidence="5" type="primary">fumC</name>
    <name evidence="9" type="ORF">HNR65_001546</name>
</gene>
<organism evidence="9 10">
    <name type="scientific">Desulfosalsimonas propionicica</name>
    <dbReference type="NCBI Taxonomy" id="332175"/>
    <lineage>
        <taxon>Bacteria</taxon>
        <taxon>Pseudomonadati</taxon>
        <taxon>Thermodesulfobacteriota</taxon>
        <taxon>Desulfobacteria</taxon>
        <taxon>Desulfobacterales</taxon>
        <taxon>Desulfosalsimonadaceae</taxon>
        <taxon>Desulfosalsimonas</taxon>
    </lineage>
</organism>
<sequence length="461" mass="49452">MDRDLRKETDSLGTMSVPAEAYYGAQTRRAMDHFAISGRVLPMELIYAMARIKKAAARINGQLGEIPADYVAPVVRAADEIMAGRLDDQFLVDVFQTGSGTSANMNVNEVVATRANELLTGGKSTKMPVHPNDHVNRGQSTNDVMPSAIHISARLLIRDQLLPAMEKLEQTLWEKSREFAHIRKIGRTHLQDAVVMTMGQEFSGYAAQMRLGRQRLEGVGQRLCRLALGGTAVGTGLNAHPEMAKRVIAAISEETGIEFSETANHFEAQSACDTVVETSGVIKAVAAGIAKIANDIRWLASGPRCGLGEIRLPALLPGSSIMPGKINPVMCEAAVQASAQVIANDTALTLSGQGGYFQLNLMLPLTAFNIIDSIKILANAGRGLAEKCISGIVANEEKCEQNIRKSLAVVTGLVPYTGYDKAAQIAARAYETGKTIEEVAGEENILPAAQLQQALYGSIKP</sequence>
<name>A0A7W0C8N5_9BACT</name>
<dbReference type="Pfam" id="PF00206">
    <property type="entry name" value="Lyase_1"/>
    <property type="match status" value="1"/>
</dbReference>
<comment type="catalytic activity">
    <reaction evidence="5">
        <text>(S)-malate = fumarate + H2O</text>
        <dbReference type="Rhea" id="RHEA:12460"/>
        <dbReference type="ChEBI" id="CHEBI:15377"/>
        <dbReference type="ChEBI" id="CHEBI:15589"/>
        <dbReference type="ChEBI" id="CHEBI:29806"/>
        <dbReference type="EC" id="4.2.1.2"/>
    </reaction>
</comment>
<feature type="binding site" evidence="5">
    <location>
        <begin position="99"/>
        <end position="101"/>
    </location>
    <ligand>
        <name>substrate</name>
    </ligand>
</feature>
<dbReference type="RefSeq" id="WP_181550870.1">
    <property type="nucleotide sequence ID" value="NZ_JACDUS010000003.1"/>
</dbReference>
<dbReference type="FunFam" id="1.20.200.10:FF:000001">
    <property type="entry name" value="Fumarate hydratase, mitochondrial"/>
    <property type="match status" value="1"/>
</dbReference>
<comment type="miscellaneous">
    <text evidence="5">There are 2 substrate-binding sites: the catalytic A site, and the non-catalytic B site that may play a role in the transfer of substrate or product between the active site and the solvent. Alternatively, the B site may bind allosteric effectors.</text>
</comment>
<feature type="binding site" evidence="5">
    <location>
        <begin position="325"/>
        <end position="327"/>
    </location>
    <ligand>
        <name>substrate</name>
    </ligand>
</feature>
<dbReference type="GO" id="GO:0006106">
    <property type="term" value="P:fumarate metabolic process"/>
    <property type="evidence" value="ECO:0007669"/>
    <property type="project" value="InterPro"/>
</dbReference>
<dbReference type="AlphaFoldDB" id="A0A7W0C8N5"/>
<keyword evidence="3 5" id="KW-0816">Tricarboxylic acid cycle</keyword>
<evidence type="ECO:0000256" key="3">
    <source>
        <dbReference type="ARBA" id="ARBA00022532"/>
    </source>
</evidence>
<evidence type="ECO:0000313" key="10">
    <source>
        <dbReference type="Proteomes" id="UP000525298"/>
    </source>
</evidence>
<dbReference type="FunFam" id="1.10.275.10:FF:000001">
    <property type="entry name" value="Fumarate hydratase, mitochondrial"/>
    <property type="match status" value="1"/>
</dbReference>
<protein>
    <recommendedName>
        <fullName evidence="5">Fumarate hydratase class II</fullName>
        <shortName evidence="5">Fumarase C</shortName>
        <ecNumber evidence="5">4.2.1.2</ecNumber>
    </recommendedName>
    <alternativeName>
        <fullName evidence="5">Aerobic fumarase</fullName>
    </alternativeName>
    <alternativeName>
        <fullName evidence="5">Iron-independent fumarase</fullName>
    </alternativeName>
</protein>
<dbReference type="Gene3D" id="1.10.40.30">
    <property type="entry name" value="Fumarase/aspartase (C-terminal domain)"/>
    <property type="match status" value="1"/>
</dbReference>
<dbReference type="NCBIfam" id="NF008909">
    <property type="entry name" value="PRK12273.1"/>
    <property type="match status" value="1"/>
</dbReference>
<dbReference type="InterPro" id="IPR018951">
    <property type="entry name" value="Fumarase_C_C"/>
</dbReference>
<feature type="site" description="Important for catalytic activity" evidence="5">
    <location>
        <position position="332"/>
    </location>
</feature>
<dbReference type="InterPro" id="IPR005677">
    <property type="entry name" value="Fum_hydII"/>
</dbReference>
<dbReference type="Pfam" id="PF10415">
    <property type="entry name" value="FumaraseC_C"/>
    <property type="match status" value="1"/>
</dbReference>
<dbReference type="GO" id="GO:0005737">
    <property type="term" value="C:cytoplasm"/>
    <property type="evidence" value="ECO:0007669"/>
    <property type="project" value="UniProtKB-SubCell"/>
</dbReference>
<dbReference type="InterPro" id="IPR022761">
    <property type="entry name" value="Fumarate_lyase_N"/>
</dbReference>
<proteinExistence type="inferred from homology"/>
<comment type="function">
    <text evidence="5">Involved in the TCA cycle. Catalyzes the stereospecific interconversion of fumarate to L-malate.</text>
</comment>
<feature type="binding site" description="in site B" evidence="5">
    <location>
        <begin position="130"/>
        <end position="133"/>
    </location>
    <ligand>
        <name>substrate</name>
    </ligand>
</feature>
<feature type="binding site" evidence="5">
    <location>
        <position position="188"/>
    </location>
    <ligand>
        <name>substrate</name>
    </ligand>
</feature>
<dbReference type="EC" id="4.2.1.2" evidence="5"/>
<dbReference type="Gene3D" id="1.10.275.10">
    <property type="entry name" value="Fumarase/aspartase (N-terminal domain)"/>
    <property type="match status" value="1"/>
</dbReference>
<feature type="domain" description="Fumarase C C-terminal" evidence="8">
    <location>
        <begin position="410"/>
        <end position="455"/>
    </location>
</feature>
<dbReference type="InterPro" id="IPR024083">
    <property type="entry name" value="Fumarase/histidase_N"/>
</dbReference>
<dbReference type="InterPro" id="IPR020557">
    <property type="entry name" value="Fumarate_lyase_CS"/>
</dbReference>
<feature type="binding site" evidence="5">
    <location>
        <position position="320"/>
    </location>
    <ligand>
        <name>substrate</name>
    </ligand>
</feature>
<feature type="region of interest" description="Disordered" evidence="6">
    <location>
        <begin position="121"/>
        <end position="142"/>
    </location>
</feature>
<dbReference type="GO" id="GO:0006099">
    <property type="term" value="P:tricarboxylic acid cycle"/>
    <property type="evidence" value="ECO:0007669"/>
    <property type="project" value="UniProtKB-UniRule"/>
</dbReference>
<dbReference type="InterPro" id="IPR000362">
    <property type="entry name" value="Fumarate_lyase_fam"/>
</dbReference>
<feature type="binding site" evidence="5">
    <location>
        <begin position="140"/>
        <end position="142"/>
    </location>
    <ligand>
        <name>substrate</name>
    </ligand>
</feature>
<evidence type="ECO:0000256" key="2">
    <source>
        <dbReference type="ARBA" id="ARBA00022490"/>
    </source>
</evidence>
<comment type="caution">
    <text evidence="9">The sequence shown here is derived from an EMBL/GenBank/DDBJ whole genome shotgun (WGS) entry which is preliminary data.</text>
</comment>
<evidence type="ECO:0000256" key="6">
    <source>
        <dbReference type="SAM" id="MobiDB-lite"/>
    </source>
</evidence>
<feature type="domain" description="Fumarate lyase N-terminal" evidence="7">
    <location>
        <begin position="13"/>
        <end position="342"/>
    </location>
</feature>
<dbReference type="HAMAP" id="MF_00743">
    <property type="entry name" value="FumaraseC"/>
    <property type="match status" value="1"/>
</dbReference>
<dbReference type="PROSITE" id="PS00163">
    <property type="entry name" value="FUMARATE_LYASES"/>
    <property type="match status" value="1"/>
</dbReference>